<dbReference type="InterPro" id="IPR003607">
    <property type="entry name" value="HD/PDEase_dom"/>
</dbReference>
<dbReference type="InterPro" id="IPR050124">
    <property type="entry name" value="tRNA_CCA-adding_enzyme"/>
</dbReference>
<evidence type="ECO:0000313" key="3">
    <source>
        <dbReference type="Proteomes" id="UP000245081"/>
    </source>
</evidence>
<dbReference type="InterPro" id="IPR027417">
    <property type="entry name" value="P-loop_NTPase"/>
</dbReference>
<dbReference type="GO" id="GO:0000166">
    <property type="term" value="F:nucleotide binding"/>
    <property type="evidence" value="ECO:0007669"/>
    <property type="project" value="UniProtKB-KW"/>
</dbReference>
<gene>
    <name evidence="2" type="ORF">NMK_2147</name>
</gene>
<dbReference type="Pfam" id="PF13671">
    <property type="entry name" value="AAA_33"/>
    <property type="match status" value="1"/>
</dbReference>
<dbReference type="Gene3D" id="1.10.3210.10">
    <property type="entry name" value="Hypothetical protein af1432"/>
    <property type="match status" value="1"/>
</dbReference>
<dbReference type="Gene3D" id="3.40.50.300">
    <property type="entry name" value="P-loop containing nucleotide triphosphate hydrolases"/>
    <property type="match status" value="1"/>
</dbReference>
<dbReference type="AlphaFoldDB" id="A0A2R5FAH2"/>
<reference evidence="2 3" key="1">
    <citation type="journal article" date="2018" name="Environ. Microbiol.">
        <title>Isolation and genomic characterization of Novimethylophilus kurashikiensis gen. nov. sp. nov., a new lanthanide-dependent methylotrophic species of Methylophilaceae.</title>
        <authorList>
            <person name="Lv H."/>
            <person name="Sahin N."/>
            <person name="Tani A."/>
        </authorList>
    </citation>
    <scope>NUCLEOTIDE SEQUENCE [LARGE SCALE GENOMIC DNA]</scope>
    <source>
        <strain evidence="2 3">La2-4</strain>
    </source>
</reference>
<dbReference type="CDD" id="cd00077">
    <property type="entry name" value="HDc"/>
    <property type="match status" value="1"/>
</dbReference>
<dbReference type="SUPFAM" id="SSF52540">
    <property type="entry name" value="P-loop containing nucleoside triphosphate hydrolases"/>
    <property type="match status" value="1"/>
</dbReference>
<sequence>MLTYDALRQAVPAPNGQIAWGSLLPMLPDVAALSVVPQDPVFHAEGNVLIHTQMVCEALVTLKPYQEADADRRFVLFYAALLHDIAKWSCTITDEHGRIRSPGHSKRGAVDTRILLWRAGVPFTLRERICRIILQHQTPFFAIKGSRSGDSAEFIVRKLSWEVNLLELAAVAEADILGRVCDDNADVLVNIELFRELAMEEGCFESPRAFPDPHTRLTYFRTSGGIAPDYPFHQEPGSLVTVLAGLPASGKNTWVDKYGGGLPVISFDDAREELGLKHGTSAGAAVHLAVDRAKELLRKKASFIWNATNISHLMRTKCLDLLLAYGAEVTIVYLESPEHTIKQRNNKRDTTLTNAAIDKMLHRWEVPLESEAHDVRYQA</sequence>
<dbReference type="SUPFAM" id="SSF109604">
    <property type="entry name" value="HD-domain/PDEase-like"/>
    <property type="match status" value="1"/>
</dbReference>
<protein>
    <submittedName>
        <fullName evidence="2">Multifunctional CCA protein</fullName>
    </submittedName>
</protein>
<dbReference type="Proteomes" id="UP000245081">
    <property type="component" value="Unassembled WGS sequence"/>
</dbReference>
<comment type="caution">
    <text evidence="2">The sequence shown here is derived from an EMBL/GenBank/DDBJ whole genome shotgun (WGS) entry which is preliminary data.</text>
</comment>
<dbReference type="PANTHER" id="PTHR47545:SF1">
    <property type="entry name" value="MULTIFUNCTIONAL CCA PROTEIN"/>
    <property type="match status" value="1"/>
</dbReference>
<keyword evidence="3" id="KW-1185">Reference proteome</keyword>
<organism evidence="2 3">
    <name type="scientific">Novimethylophilus kurashikiensis</name>
    <dbReference type="NCBI Taxonomy" id="1825523"/>
    <lineage>
        <taxon>Bacteria</taxon>
        <taxon>Pseudomonadati</taxon>
        <taxon>Pseudomonadota</taxon>
        <taxon>Betaproteobacteria</taxon>
        <taxon>Nitrosomonadales</taxon>
        <taxon>Methylophilaceae</taxon>
        <taxon>Novimethylophilus</taxon>
    </lineage>
</organism>
<dbReference type="RefSeq" id="WP_109015737.1">
    <property type="nucleotide sequence ID" value="NZ_BDOQ01000008.1"/>
</dbReference>
<dbReference type="OrthoDB" id="9805698at2"/>
<evidence type="ECO:0000256" key="1">
    <source>
        <dbReference type="ARBA" id="ARBA00022741"/>
    </source>
</evidence>
<evidence type="ECO:0000313" key="2">
    <source>
        <dbReference type="EMBL" id="GBG14548.1"/>
    </source>
</evidence>
<keyword evidence="1" id="KW-0547">Nucleotide-binding</keyword>
<proteinExistence type="predicted"/>
<dbReference type="PANTHER" id="PTHR47545">
    <property type="entry name" value="MULTIFUNCTIONAL CCA PROTEIN"/>
    <property type="match status" value="1"/>
</dbReference>
<accession>A0A2R5FAH2</accession>
<name>A0A2R5FAH2_9PROT</name>
<dbReference type="EMBL" id="BDOQ01000008">
    <property type="protein sequence ID" value="GBG14548.1"/>
    <property type="molecule type" value="Genomic_DNA"/>
</dbReference>